<dbReference type="Proteomes" id="UP000636888">
    <property type="component" value="Unassembled WGS sequence"/>
</dbReference>
<dbReference type="Pfam" id="PF07152">
    <property type="entry name" value="YaeQ"/>
    <property type="match status" value="1"/>
</dbReference>
<organism evidence="1 2">
    <name type="scientific">Geomesophilobacter sediminis</name>
    <dbReference type="NCBI Taxonomy" id="2798584"/>
    <lineage>
        <taxon>Bacteria</taxon>
        <taxon>Pseudomonadati</taxon>
        <taxon>Thermodesulfobacteriota</taxon>
        <taxon>Desulfuromonadia</taxon>
        <taxon>Geobacterales</taxon>
        <taxon>Geobacteraceae</taxon>
        <taxon>Geomesophilobacter</taxon>
    </lineage>
</organism>
<dbReference type="AlphaFoldDB" id="A0A8J7IZ18"/>
<evidence type="ECO:0000313" key="1">
    <source>
        <dbReference type="EMBL" id="MBJ6723223.1"/>
    </source>
</evidence>
<sequence>MALPSTVHRATVQLSDIDRGVYQSIQTTLARHPSETQERLVARLLAYLLFYEEDLQFTKGISAGDEPDLWSKGPDDRVLTWVEVGLPEPERLLKASRHAGRVALLPCGNGFPHWERQHLPKITGIGNLTLVTVDPGFLSRVAAQVERSIVWEVTITEGTLYLQSAGESLETEVVVRCGERG</sequence>
<keyword evidence="2" id="KW-1185">Reference proteome</keyword>
<evidence type="ECO:0000313" key="2">
    <source>
        <dbReference type="Proteomes" id="UP000636888"/>
    </source>
</evidence>
<dbReference type="PANTHER" id="PTHR38784">
    <property type="entry name" value="SUCROSE PHOSPHORYLASE"/>
    <property type="match status" value="1"/>
</dbReference>
<gene>
    <name evidence="1" type="ORF">JFN93_00755</name>
</gene>
<name>A0A8J7IZ18_9BACT</name>
<reference evidence="1" key="1">
    <citation type="submission" date="2020-12" db="EMBL/GenBank/DDBJ databases">
        <title>Geomonas sp. Red875, isolated from river sediment.</title>
        <authorList>
            <person name="Xu Z."/>
            <person name="Zhang Z."/>
            <person name="Masuda Y."/>
            <person name="Itoh H."/>
            <person name="Senoo K."/>
        </authorList>
    </citation>
    <scope>NUCLEOTIDE SEQUENCE</scope>
    <source>
        <strain evidence="1">Red875</strain>
    </source>
</reference>
<proteinExistence type="predicted"/>
<comment type="caution">
    <text evidence="1">The sequence shown here is derived from an EMBL/GenBank/DDBJ whole genome shotgun (WGS) entry which is preliminary data.</text>
</comment>
<accession>A0A8J7IZ18</accession>
<dbReference type="EMBL" id="JAEMHM010000001">
    <property type="protein sequence ID" value="MBJ6723223.1"/>
    <property type="molecule type" value="Genomic_DNA"/>
</dbReference>
<dbReference type="InterPro" id="IPR011335">
    <property type="entry name" value="Restrct_endonuc-II-like"/>
</dbReference>
<dbReference type="PIRSF" id="PIRSF011484">
    <property type="entry name" value="YaeQ"/>
    <property type="match status" value="1"/>
</dbReference>
<dbReference type="Gene3D" id="3.10.640.10">
    <property type="entry name" value="Restriction endonuclease-like alpha-beta roll domain"/>
    <property type="match status" value="1"/>
</dbReference>
<protein>
    <submittedName>
        <fullName evidence="1">YaeQ family protein</fullName>
    </submittedName>
</protein>
<dbReference type="InterPro" id="IPR009822">
    <property type="entry name" value="YaeQ"/>
</dbReference>
<dbReference type="SMART" id="SM01322">
    <property type="entry name" value="YaeQ"/>
    <property type="match status" value="1"/>
</dbReference>
<dbReference type="PANTHER" id="PTHR38784:SF1">
    <property type="entry name" value="SUCROSE PHOSPHORYLASE"/>
    <property type="match status" value="1"/>
</dbReference>
<dbReference type="SUPFAM" id="SSF52980">
    <property type="entry name" value="Restriction endonuclease-like"/>
    <property type="match status" value="1"/>
</dbReference>
<dbReference type="InterPro" id="IPR038590">
    <property type="entry name" value="YaeQ_sf"/>
</dbReference>
<dbReference type="RefSeq" id="WP_199382065.1">
    <property type="nucleotide sequence ID" value="NZ_JAEMHM010000001.1"/>
</dbReference>